<dbReference type="RefSeq" id="WP_146599032.1">
    <property type="nucleotide sequence ID" value="NZ_SJPY01000002.1"/>
</dbReference>
<sequence>MTFRTSFLDWSLEQFPELTVDFDRESAKTRLHFAFLAFRKHTQAAIDNHDRERVLELFEMADRVLRCAYPEMRSLFHVVYVEDLHFNDERTQRSWAAELLTPVLKGERSRSIPGLPTSSTS</sequence>
<dbReference type="AlphaFoldDB" id="A0A5C6E8I1"/>
<dbReference type="OrthoDB" id="276368at2"/>
<dbReference type="Proteomes" id="UP000315471">
    <property type="component" value="Unassembled WGS sequence"/>
</dbReference>
<gene>
    <name evidence="2" type="ORF">Q31b_15250</name>
</gene>
<evidence type="ECO:0000313" key="3">
    <source>
        <dbReference type="Proteomes" id="UP000315471"/>
    </source>
</evidence>
<keyword evidence="3" id="KW-1185">Reference proteome</keyword>
<proteinExistence type="predicted"/>
<feature type="domain" description="DUF7674" evidence="1">
    <location>
        <begin position="12"/>
        <end position="106"/>
    </location>
</feature>
<dbReference type="InterPro" id="IPR056091">
    <property type="entry name" value="DUF7674"/>
</dbReference>
<accession>A0A5C6E8I1</accession>
<reference evidence="2 3" key="1">
    <citation type="submission" date="2019-02" db="EMBL/GenBank/DDBJ databases">
        <title>Deep-cultivation of Planctomycetes and their phenomic and genomic characterization uncovers novel biology.</title>
        <authorList>
            <person name="Wiegand S."/>
            <person name="Jogler M."/>
            <person name="Boedeker C."/>
            <person name="Pinto D."/>
            <person name="Vollmers J."/>
            <person name="Rivas-Marin E."/>
            <person name="Kohn T."/>
            <person name="Peeters S.H."/>
            <person name="Heuer A."/>
            <person name="Rast P."/>
            <person name="Oberbeckmann S."/>
            <person name="Bunk B."/>
            <person name="Jeske O."/>
            <person name="Meyerdierks A."/>
            <person name="Storesund J.E."/>
            <person name="Kallscheuer N."/>
            <person name="Luecker S."/>
            <person name="Lage O.M."/>
            <person name="Pohl T."/>
            <person name="Merkel B.J."/>
            <person name="Hornburger P."/>
            <person name="Mueller R.-W."/>
            <person name="Bruemmer F."/>
            <person name="Labrenz M."/>
            <person name="Spormann A.M."/>
            <person name="Op Den Camp H."/>
            <person name="Overmann J."/>
            <person name="Amann R."/>
            <person name="Jetten M.S.M."/>
            <person name="Mascher T."/>
            <person name="Medema M.H."/>
            <person name="Devos D.P."/>
            <person name="Kaster A.-K."/>
            <person name="Ovreas L."/>
            <person name="Rohde M."/>
            <person name="Galperin M.Y."/>
            <person name="Jogler C."/>
        </authorList>
    </citation>
    <scope>NUCLEOTIDE SEQUENCE [LARGE SCALE GENOMIC DNA]</scope>
    <source>
        <strain evidence="2 3">Q31b</strain>
    </source>
</reference>
<comment type="caution">
    <text evidence="2">The sequence shown here is derived from an EMBL/GenBank/DDBJ whole genome shotgun (WGS) entry which is preliminary data.</text>
</comment>
<dbReference type="EMBL" id="SJPY01000002">
    <property type="protein sequence ID" value="TWU43991.1"/>
    <property type="molecule type" value="Genomic_DNA"/>
</dbReference>
<protein>
    <recommendedName>
        <fullName evidence="1">DUF7674 domain-containing protein</fullName>
    </recommendedName>
</protein>
<evidence type="ECO:0000259" key="1">
    <source>
        <dbReference type="Pfam" id="PF24722"/>
    </source>
</evidence>
<organism evidence="2 3">
    <name type="scientific">Novipirellula aureliae</name>
    <dbReference type="NCBI Taxonomy" id="2527966"/>
    <lineage>
        <taxon>Bacteria</taxon>
        <taxon>Pseudomonadati</taxon>
        <taxon>Planctomycetota</taxon>
        <taxon>Planctomycetia</taxon>
        <taxon>Pirellulales</taxon>
        <taxon>Pirellulaceae</taxon>
        <taxon>Novipirellula</taxon>
    </lineage>
</organism>
<evidence type="ECO:0000313" key="2">
    <source>
        <dbReference type="EMBL" id="TWU43991.1"/>
    </source>
</evidence>
<dbReference type="Pfam" id="PF24722">
    <property type="entry name" value="DUF7674"/>
    <property type="match status" value="1"/>
</dbReference>
<name>A0A5C6E8I1_9BACT</name>